<comment type="caution">
    <text evidence="7">The sequence shown here is derived from an EMBL/GenBank/DDBJ whole genome shotgun (WGS) entry which is preliminary data.</text>
</comment>
<dbReference type="EMBL" id="VFQX01000023">
    <property type="protein sequence ID" value="KAF0979606.1"/>
    <property type="molecule type" value="Genomic_DNA"/>
</dbReference>
<sequence>MFLLDSKRSKSDHIFTLLQLLYFFPFHSELIIHDLLQEPSGHQEMTNCGKLLKCFYSDTKYITRLLYRTAHLFEKTDTILPQLNRKVWKAMINTTSGKDFLKKNVFFKNFDPNDPEFISMVEEASTVSENITSLIFEPNVIDQVREWESTEFSVFNSKLTSVTETILKYEDSEKKKDFNFKKQLKNEQVQLELNKVKFLKPHILKLKSIMDTDLQARKQWKMLIKCIYEDVSAFNVYIHTMNAYCDRTIKTRSTITTTRSHVTKENDYHRLPFIPYDAETYENVDYKLDSISGPNRRLQIEGGGQSGQGGPVYQSRGGHGGQSGVVVVVHGHHDSDNTSLKEEKDDNNHSSYIQKRSVTFEMQDESMTIPNNDSMENISETLESVFESNPLHGASNITTIIPNNNNTIATMPCSSSNTNTTTTATLHYSSTSHNNNNNNNNTLNTSPNMTLNNANNSNVDDNDDEMTCSSEVNSTTTTTNNYSYLTISNIISEPKKCKRITPLRITEGELVLGEDGVYFIATCSYPLTIRTNSTSASHKSHHEMRKTYNFSYETIREIHNRRYLLKNNAVEFFLVNGKSFFFAFEDGESRDKILSLLTSPSSRFSYINLTPNLNLPNLVNYEEEVNGKLIFKKSITQKWVEGTISNFEYLMHLNILAGRSFNDLTQYPVFPFILRDYDSDELDLSDPNTFRDLRKPMGALNEKRLEKIIEQYEATKEIEDQPYHYGSHYSTPIAVSYYLVRMEPFTRVFFEFNDGKLDLADRTFHSIKKSWELSSGETQSKSDFKELIPEFFYLPEFLQNRNRIDFGVLQNDMRFDDVELPKWAKGDPVLFIRKHRQALESDYVSRNLHHWIDLIFGYKQRGEAAVNAYNVFHYMTYEGSLADEVDLIDDPITREARWTQICTYGQTPKQLFKKPHPERYATTNLMGGEQDTINVIPVTNYIFKVANELCPGNIRIFKEAVQDLYIRNDQTTYSGSVIAVGKHQIFIPPSGQVNMQRSKNSPVYLSFLHWDKTLRICKWDTGKPLHVYHFMNQPEIYKCARFSNSGDVLVVGTSIGALHVFRVNTRVKIHNNKNTPDTTNVNTDKDNKFLDHAATLSGHSDSVLCVCISTEFSMIVSGSRDCCLMIWDLNRFRFVKAIKHDGKVSVIAVSPTTGDIASFCQNSVNGQNHLYLWTVNGDLISYSNIRAKITCMKFTWMDEGINQNVLVCGLANGTIAILDALSLRVISKLKITDYTAPIRCIDINPAMTEIVAGDDRGFVVSWHKKN</sequence>
<proteinExistence type="predicted"/>
<evidence type="ECO:0000256" key="2">
    <source>
        <dbReference type="ARBA" id="ARBA00022737"/>
    </source>
</evidence>
<evidence type="ECO:0000259" key="6">
    <source>
        <dbReference type="PROSITE" id="PS51783"/>
    </source>
</evidence>
<evidence type="ECO:0000256" key="3">
    <source>
        <dbReference type="PROSITE-ProRule" id="PRU00221"/>
    </source>
</evidence>
<dbReference type="SMART" id="SM01026">
    <property type="entry name" value="Beach"/>
    <property type="match status" value="1"/>
</dbReference>
<dbReference type="Gene3D" id="2.130.10.10">
    <property type="entry name" value="YVTN repeat-like/Quinoprotein amine dehydrogenase"/>
    <property type="match status" value="2"/>
</dbReference>
<dbReference type="Gene3D" id="1.10.1540.10">
    <property type="entry name" value="BEACH domain"/>
    <property type="match status" value="1"/>
</dbReference>
<dbReference type="InterPro" id="IPR000409">
    <property type="entry name" value="BEACH_dom"/>
</dbReference>
<dbReference type="GeneID" id="68108492"/>
<evidence type="ECO:0000313" key="8">
    <source>
        <dbReference type="Proteomes" id="UP000444721"/>
    </source>
</evidence>
<keyword evidence="8" id="KW-1185">Reference proteome</keyword>
<dbReference type="FunFam" id="1.10.1540.10:FF:000001">
    <property type="entry name" value="neurobeachin isoform X1"/>
    <property type="match status" value="1"/>
</dbReference>
<evidence type="ECO:0000256" key="4">
    <source>
        <dbReference type="SAM" id="MobiDB-lite"/>
    </source>
</evidence>
<feature type="region of interest" description="Disordered" evidence="4">
    <location>
        <begin position="296"/>
        <end position="321"/>
    </location>
</feature>
<accession>A0A6A5BWC2</accession>
<feature type="repeat" description="WD" evidence="3">
    <location>
        <begin position="1096"/>
        <end position="1137"/>
    </location>
</feature>
<name>A0A6A5BWC2_NAEFO</name>
<dbReference type="CDD" id="cd06071">
    <property type="entry name" value="Beach"/>
    <property type="match status" value="1"/>
</dbReference>
<dbReference type="OrthoDB" id="26681at2759"/>
<dbReference type="Gene3D" id="2.30.29.30">
    <property type="entry name" value="Pleckstrin-homology domain (PH domain)/Phosphotyrosine-binding domain (PTB)"/>
    <property type="match status" value="1"/>
</dbReference>
<dbReference type="Pfam" id="PF14844">
    <property type="entry name" value="PH_BEACH"/>
    <property type="match status" value="1"/>
</dbReference>
<evidence type="ECO:0000313" key="7">
    <source>
        <dbReference type="EMBL" id="KAF0979606.1"/>
    </source>
</evidence>
<dbReference type="InterPro" id="IPR001680">
    <property type="entry name" value="WD40_rpt"/>
</dbReference>
<dbReference type="CDD" id="cd01201">
    <property type="entry name" value="PH_BEACH"/>
    <property type="match status" value="1"/>
</dbReference>
<dbReference type="InterPro" id="IPR023362">
    <property type="entry name" value="PH-BEACH_dom"/>
</dbReference>
<feature type="domain" description="BEACH-type PH" evidence="6">
    <location>
        <begin position="486"/>
        <end position="598"/>
    </location>
</feature>
<dbReference type="VEuPathDB" id="AmoebaDB:NF0113150"/>
<reference evidence="7 8" key="1">
    <citation type="journal article" date="2019" name="Sci. Rep.">
        <title>Nanopore sequencing improves the draft genome of the human pathogenic amoeba Naegleria fowleri.</title>
        <authorList>
            <person name="Liechti N."/>
            <person name="Schurch N."/>
            <person name="Bruggmann R."/>
            <person name="Wittwer M."/>
        </authorList>
    </citation>
    <scope>NUCLEOTIDE SEQUENCE [LARGE SCALE GENOMIC DNA]</scope>
    <source>
        <strain evidence="7 8">ATCC 30894</strain>
    </source>
</reference>
<dbReference type="InterPro" id="IPR036372">
    <property type="entry name" value="BEACH_dom_sf"/>
</dbReference>
<dbReference type="PROSITE" id="PS51783">
    <property type="entry name" value="PH_BEACH"/>
    <property type="match status" value="1"/>
</dbReference>
<dbReference type="PROSITE" id="PS00678">
    <property type="entry name" value="WD_REPEATS_1"/>
    <property type="match status" value="1"/>
</dbReference>
<dbReference type="InterPro" id="IPR015943">
    <property type="entry name" value="WD40/YVTN_repeat-like_dom_sf"/>
</dbReference>
<dbReference type="VEuPathDB" id="AmoebaDB:FDP41_001274"/>
<evidence type="ECO:0000259" key="5">
    <source>
        <dbReference type="PROSITE" id="PS50197"/>
    </source>
</evidence>
<dbReference type="InterPro" id="IPR036322">
    <property type="entry name" value="WD40_repeat_dom_sf"/>
</dbReference>
<dbReference type="PANTHER" id="PTHR13743:SF86">
    <property type="entry name" value="LYSOSOMAL-TRAFFICKING REGULATOR"/>
    <property type="match status" value="1"/>
</dbReference>
<evidence type="ECO:0000256" key="1">
    <source>
        <dbReference type="ARBA" id="ARBA00022574"/>
    </source>
</evidence>
<feature type="domain" description="BEACH" evidence="5">
    <location>
        <begin position="624"/>
        <end position="919"/>
    </location>
</feature>
<dbReference type="InterPro" id="IPR046851">
    <property type="entry name" value="NBCH_WD40"/>
</dbReference>
<dbReference type="Proteomes" id="UP000444721">
    <property type="component" value="Unassembled WGS sequence"/>
</dbReference>
<dbReference type="InterPro" id="IPR050865">
    <property type="entry name" value="BEACH_Domain"/>
</dbReference>
<dbReference type="SUPFAM" id="SSF50729">
    <property type="entry name" value="PH domain-like"/>
    <property type="match status" value="1"/>
</dbReference>
<protein>
    <submittedName>
        <fullName evidence="7">Uncharacterized protein</fullName>
    </submittedName>
</protein>
<dbReference type="SUPFAM" id="SSF81837">
    <property type="entry name" value="BEACH domain"/>
    <property type="match status" value="1"/>
</dbReference>
<dbReference type="InterPro" id="IPR019775">
    <property type="entry name" value="WD40_repeat_CS"/>
</dbReference>
<dbReference type="PROSITE" id="PS50197">
    <property type="entry name" value="BEACH"/>
    <property type="match status" value="1"/>
</dbReference>
<keyword evidence="2" id="KW-0677">Repeat</keyword>
<dbReference type="RefSeq" id="XP_044564319.1">
    <property type="nucleotide sequence ID" value="XM_044703292.1"/>
</dbReference>
<dbReference type="SMART" id="SM00320">
    <property type="entry name" value="WD40"/>
    <property type="match status" value="4"/>
</dbReference>
<dbReference type="PROSITE" id="PS50294">
    <property type="entry name" value="WD_REPEATS_REGION"/>
    <property type="match status" value="1"/>
</dbReference>
<dbReference type="Pfam" id="PF20426">
    <property type="entry name" value="NBCH_WD40"/>
    <property type="match status" value="1"/>
</dbReference>
<dbReference type="Pfam" id="PF02138">
    <property type="entry name" value="Beach"/>
    <property type="match status" value="1"/>
</dbReference>
<feature type="compositionally biased region" description="Gly residues" evidence="4">
    <location>
        <begin position="301"/>
        <end position="310"/>
    </location>
</feature>
<dbReference type="AlphaFoldDB" id="A0A6A5BWC2"/>
<keyword evidence="1 3" id="KW-0853">WD repeat</keyword>
<dbReference type="InterPro" id="IPR011993">
    <property type="entry name" value="PH-like_dom_sf"/>
</dbReference>
<dbReference type="PANTHER" id="PTHR13743">
    <property type="entry name" value="BEIGE/BEACH-RELATED"/>
    <property type="match status" value="1"/>
</dbReference>
<dbReference type="PROSITE" id="PS50082">
    <property type="entry name" value="WD_REPEATS_2"/>
    <property type="match status" value="1"/>
</dbReference>
<dbReference type="VEuPathDB" id="AmoebaDB:NfTy_030550"/>
<dbReference type="SUPFAM" id="SSF50978">
    <property type="entry name" value="WD40 repeat-like"/>
    <property type="match status" value="1"/>
</dbReference>
<organism evidence="7 8">
    <name type="scientific">Naegleria fowleri</name>
    <name type="common">Brain eating amoeba</name>
    <dbReference type="NCBI Taxonomy" id="5763"/>
    <lineage>
        <taxon>Eukaryota</taxon>
        <taxon>Discoba</taxon>
        <taxon>Heterolobosea</taxon>
        <taxon>Tetramitia</taxon>
        <taxon>Eutetramitia</taxon>
        <taxon>Vahlkampfiidae</taxon>
        <taxon>Naegleria</taxon>
    </lineage>
</organism>
<gene>
    <name evidence="7" type="ORF">FDP41_001274</name>
</gene>